<dbReference type="PANTHER" id="PTHR30582">
    <property type="entry name" value="L,D-TRANSPEPTIDASE"/>
    <property type="match status" value="1"/>
</dbReference>
<gene>
    <name evidence="10" type="ORF">SAMN05443575_1323</name>
</gene>
<feature type="chain" id="PRO_5009910588" evidence="8">
    <location>
        <begin position="31"/>
        <end position="183"/>
    </location>
</feature>
<evidence type="ECO:0000256" key="6">
    <source>
        <dbReference type="PROSITE-ProRule" id="PRU01373"/>
    </source>
</evidence>
<dbReference type="InterPro" id="IPR038063">
    <property type="entry name" value="Transpep_catalytic_dom"/>
</dbReference>
<dbReference type="SUPFAM" id="SSF141523">
    <property type="entry name" value="L,D-transpeptidase catalytic domain-like"/>
    <property type="match status" value="1"/>
</dbReference>
<keyword evidence="8" id="KW-0732">Signal</keyword>
<feature type="domain" description="L,D-TPase catalytic" evidence="9">
    <location>
        <begin position="61"/>
        <end position="182"/>
    </location>
</feature>
<organism evidence="10 11">
    <name type="scientific">Jatrophihabitans endophyticus</name>
    <dbReference type="NCBI Taxonomy" id="1206085"/>
    <lineage>
        <taxon>Bacteria</taxon>
        <taxon>Bacillati</taxon>
        <taxon>Actinomycetota</taxon>
        <taxon>Actinomycetes</taxon>
        <taxon>Jatrophihabitantales</taxon>
        <taxon>Jatrophihabitantaceae</taxon>
        <taxon>Jatrophihabitans</taxon>
    </lineage>
</organism>
<keyword evidence="5 6" id="KW-0961">Cell wall biogenesis/degradation</keyword>
<reference evidence="10 11" key="1">
    <citation type="submission" date="2016-11" db="EMBL/GenBank/DDBJ databases">
        <authorList>
            <person name="Jaros S."/>
            <person name="Januszkiewicz K."/>
            <person name="Wedrychowicz H."/>
        </authorList>
    </citation>
    <scope>NUCLEOTIDE SEQUENCE [LARGE SCALE GENOMIC DNA]</scope>
    <source>
        <strain evidence="10 11">DSM 45627</strain>
    </source>
</reference>
<evidence type="ECO:0000256" key="8">
    <source>
        <dbReference type="SAM" id="SignalP"/>
    </source>
</evidence>
<comment type="pathway">
    <text evidence="1 6">Cell wall biogenesis; peptidoglycan biosynthesis.</text>
</comment>
<evidence type="ECO:0000259" key="9">
    <source>
        <dbReference type="PROSITE" id="PS52029"/>
    </source>
</evidence>
<evidence type="ECO:0000256" key="2">
    <source>
        <dbReference type="ARBA" id="ARBA00022679"/>
    </source>
</evidence>
<accession>A0A1M5GXB7</accession>
<dbReference type="PROSITE" id="PS52029">
    <property type="entry name" value="LD_TPASE"/>
    <property type="match status" value="1"/>
</dbReference>
<protein>
    <submittedName>
        <fullName evidence="10">L,D-transpeptidase catalytic domain</fullName>
    </submittedName>
</protein>
<dbReference type="EMBL" id="FQVU01000002">
    <property type="protein sequence ID" value="SHG08364.1"/>
    <property type="molecule type" value="Genomic_DNA"/>
</dbReference>
<feature type="region of interest" description="Disordered" evidence="7">
    <location>
        <begin position="34"/>
        <end position="55"/>
    </location>
</feature>
<dbReference type="GO" id="GO:0071555">
    <property type="term" value="P:cell wall organization"/>
    <property type="evidence" value="ECO:0007669"/>
    <property type="project" value="UniProtKB-UniRule"/>
</dbReference>
<dbReference type="AlphaFoldDB" id="A0A1M5GXB7"/>
<evidence type="ECO:0000256" key="3">
    <source>
        <dbReference type="ARBA" id="ARBA00022960"/>
    </source>
</evidence>
<dbReference type="OrthoDB" id="3176960at2"/>
<keyword evidence="3 6" id="KW-0133">Cell shape</keyword>
<dbReference type="GO" id="GO:0005576">
    <property type="term" value="C:extracellular region"/>
    <property type="evidence" value="ECO:0007669"/>
    <property type="project" value="TreeGrafter"/>
</dbReference>
<keyword evidence="4 6" id="KW-0573">Peptidoglycan synthesis</keyword>
<sequence length="183" mass="19777">MRAWLVALLAVALAAAAGATLSVMTSPASGAQRQAATERQVAASTASTPKKSRACPKLSGKTIDIDISRQLARMCASGRLVRTTRVTTGASAHGYATPRGTWRISAKQRDTTLHPAAGGAYPVKYWMPYDGAYGLHDSSWQTFAYGSQKYRTRGSHGCTHVPAKTMAWLYRWAPVGTRVRIHR</sequence>
<dbReference type="GO" id="GO:0008360">
    <property type="term" value="P:regulation of cell shape"/>
    <property type="evidence" value="ECO:0007669"/>
    <property type="project" value="UniProtKB-UniRule"/>
</dbReference>
<dbReference type="STRING" id="1206085.SAMN05443575_1323"/>
<feature type="signal peptide" evidence="8">
    <location>
        <begin position="1"/>
        <end position="30"/>
    </location>
</feature>
<dbReference type="InterPro" id="IPR005490">
    <property type="entry name" value="LD_TPept_cat_dom"/>
</dbReference>
<dbReference type="Pfam" id="PF03734">
    <property type="entry name" value="YkuD"/>
    <property type="match status" value="1"/>
</dbReference>
<dbReference type="GO" id="GO:0018104">
    <property type="term" value="P:peptidoglycan-protein cross-linking"/>
    <property type="evidence" value="ECO:0007669"/>
    <property type="project" value="TreeGrafter"/>
</dbReference>
<evidence type="ECO:0000313" key="11">
    <source>
        <dbReference type="Proteomes" id="UP000186132"/>
    </source>
</evidence>
<keyword evidence="2" id="KW-0808">Transferase</keyword>
<dbReference type="InterPro" id="IPR050979">
    <property type="entry name" value="LD-transpeptidase"/>
</dbReference>
<dbReference type="PANTHER" id="PTHR30582:SF2">
    <property type="entry name" value="L,D-TRANSPEPTIDASE YCIB-RELATED"/>
    <property type="match status" value="1"/>
</dbReference>
<proteinExistence type="predicted"/>
<evidence type="ECO:0000256" key="5">
    <source>
        <dbReference type="ARBA" id="ARBA00023316"/>
    </source>
</evidence>
<dbReference type="UniPathway" id="UPA00219"/>
<dbReference type="RefSeq" id="WP_073387875.1">
    <property type="nucleotide sequence ID" value="NZ_FQVU01000002.1"/>
</dbReference>
<keyword evidence="11" id="KW-1185">Reference proteome</keyword>
<feature type="active site" description="Proton donor/acceptor" evidence="6">
    <location>
        <position position="136"/>
    </location>
</feature>
<evidence type="ECO:0000256" key="7">
    <source>
        <dbReference type="SAM" id="MobiDB-lite"/>
    </source>
</evidence>
<evidence type="ECO:0000256" key="4">
    <source>
        <dbReference type="ARBA" id="ARBA00022984"/>
    </source>
</evidence>
<feature type="active site" description="Nucleophile" evidence="6">
    <location>
        <position position="158"/>
    </location>
</feature>
<dbReference type="Proteomes" id="UP000186132">
    <property type="component" value="Unassembled WGS sequence"/>
</dbReference>
<name>A0A1M5GXB7_9ACTN</name>
<dbReference type="CDD" id="cd16913">
    <property type="entry name" value="YkuD_like"/>
    <property type="match status" value="1"/>
</dbReference>
<dbReference type="GO" id="GO:0071972">
    <property type="term" value="F:peptidoglycan L,D-transpeptidase activity"/>
    <property type="evidence" value="ECO:0007669"/>
    <property type="project" value="TreeGrafter"/>
</dbReference>
<evidence type="ECO:0000256" key="1">
    <source>
        <dbReference type="ARBA" id="ARBA00004752"/>
    </source>
</evidence>
<evidence type="ECO:0000313" key="10">
    <source>
        <dbReference type="EMBL" id="SHG08364.1"/>
    </source>
</evidence>
<feature type="compositionally biased region" description="Polar residues" evidence="7">
    <location>
        <begin position="34"/>
        <end position="49"/>
    </location>
</feature>
<dbReference type="Gene3D" id="2.40.440.10">
    <property type="entry name" value="L,D-transpeptidase catalytic domain-like"/>
    <property type="match status" value="1"/>
</dbReference>
<dbReference type="GO" id="GO:0016740">
    <property type="term" value="F:transferase activity"/>
    <property type="evidence" value="ECO:0007669"/>
    <property type="project" value="UniProtKB-KW"/>
</dbReference>